<dbReference type="PANTHER" id="PTHR46211">
    <property type="entry name" value="GLYCEROPHOSPHORYL DIESTER PHOSPHODIESTERASE"/>
    <property type="match status" value="1"/>
</dbReference>
<feature type="domain" description="GP-PDE" evidence="2">
    <location>
        <begin position="37"/>
        <end position="275"/>
    </location>
</feature>
<keyword evidence="4" id="KW-1185">Reference proteome</keyword>
<keyword evidence="1" id="KW-1133">Transmembrane helix</keyword>
<keyword evidence="1" id="KW-0472">Membrane</keyword>
<organism evidence="3 4">
    <name type="scientific">Anaerosporobacter mobilis DSM 15930</name>
    <dbReference type="NCBI Taxonomy" id="1120996"/>
    <lineage>
        <taxon>Bacteria</taxon>
        <taxon>Bacillati</taxon>
        <taxon>Bacillota</taxon>
        <taxon>Clostridia</taxon>
        <taxon>Lachnospirales</taxon>
        <taxon>Lachnospiraceae</taxon>
        <taxon>Anaerosporobacter</taxon>
    </lineage>
</organism>
<dbReference type="InterPro" id="IPR030395">
    <property type="entry name" value="GP_PDE_dom"/>
</dbReference>
<proteinExistence type="predicted"/>
<dbReference type="Proteomes" id="UP000184038">
    <property type="component" value="Unassembled WGS sequence"/>
</dbReference>
<protein>
    <submittedName>
        <fullName evidence="3">Glycerophosphoryl diester phosphodiesterase</fullName>
    </submittedName>
</protein>
<dbReference type="GO" id="GO:0006629">
    <property type="term" value="P:lipid metabolic process"/>
    <property type="evidence" value="ECO:0007669"/>
    <property type="project" value="InterPro"/>
</dbReference>
<dbReference type="OrthoDB" id="384721at2"/>
<accession>A0A1M7KS43</accession>
<dbReference type="RefSeq" id="WP_073288974.1">
    <property type="nucleotide sequence ID" value="NZ_FRCP01000014.1"/>
</dbReference>
<dbReference type="STRING" id="1120996.SAMN02746066_02920"/>
<evidence type="ECO:0000313" key="3">
    <source>
        <dbReference type="EMBL" id="SHM68258.1"/>
    </source>
</evidence>
<dbReference type="Gene3D" id="3.20.20.190">
    <property type="entry name" value="Phosphatidylinositol (PI) phosphodiesterase"/>
    <property type="match status" value="1"/>
</dbReference>
<reference evidence="3 4" key="1">
    <citation type="submission" date="2016-11" db="EMBL/GenBank/DDBJ databases">
        <authorList>
            <person name="Jaros S."/>
            <person name="Januszkiewicz K."/>
            <person name="Wedrychowicz H."/>
        </authorList>
    </citation>
    <scope>NUCLEOTIDE SEQUENCE [LARGE SCALE GENOMIC DNA]</scope>
    <source>
        <strain evidence="3 4">DSM 15930</strain>
    </source>
</reference>
<dbReference type="SUPFAM" id="SSF51695">
    <property type="entry name" value="PLC-like phosphodiesterases"/>
    <property type="match status" value="1"/>
</dbReference>
<sequence>MNTIISILAIIVVFVIVYFLAIMPRMIHRADDSLFKGWFFAHRGLFDNKTKAPENSIPAFENAIRNNYGIELDVQLTKDEVIVVFHDYTILRMCGVDRKVSDMTYEELCQYTLLKSNCKIPRFDEVLRVIDGKVPIIVELKLEYNYKRTCEFVNAVLSRYKGAYCVESFNPLGLLWYRMHNNTVMRGQLSSMFFKDKQKGNKLLLFLMQNLLFNWLARPDFIAYNYQYRNAMSFYLCSKLYRPYTFAWTVRSEQARQECEGYFEHIIFEQFCPKN</sequence>
<name>A0A1M7KS43_9FIRM</name>
<evidence type="ECO:0000259" key="2">
    <source>
        <dbReference type="PROSITE" id="PS51704"/>
    </source>
</evidence>
<dbReference type="EMBL" id="FRCP01000014">
    <property type="protein sequence ID" value="SHM68258.1"/>
    <property type="molecule type" value="Genomic_DNA"/>
</dbReference>
<feature type="transmembrane region" description="Helical" evidence="1">
    <location>
        <begin position="6"/>
        <end position="27"/>
    </location>
</feature>
<dbReference type="PANTHER" id="PTHR46211:SF14">
    <property type="entry name" value="GLYCEROPHOSPHODIESTER PHOSPHODIESTERASE"/>
    <property type="match status" value="1"/>
</dbReference>
<keyword evidence="1" id="KW-0812">Transmembrane</keyword>
<dbReference type="AlphaFoldDB" id="A0A1M7KS43"/>
<dbReference type="InterPro" id="IPR017946">
    <property type="entry name" value="PLC-like_Pdiesterase_TIM-brl"/>
</dbReference>
<dbReference type="Pfam" id="PF03009">
    <property type="entry name" value="GDPD"/>
    <property type="match status" value="1"/>
</dbReference>
<evidence type="ECO:0000313" key="4">
    <source>
        <dbReference type="Proteomes" id="UP000184038"/>
    </source>
</evidence>
<dbReference type="GO" id="GO:0008081">
    <property type="term" value="F:phosphoric diester hydrolase activity"/>
    <property type="evidence" value="ECO:0007669"/>
    <property type="project" value="InterPro"/>
</dbReference>
<evidence type="ECO:0000256" key="1">
    <source>
        <dbReference type="SAM" id="Phobius"/>
    </source>
</evidence>
<dbReference type="PROSITE" id="PS51704">
    <property type="entry name" value="GP_PDE"/>
    <property type="match status" value="1"/>
</dbReference>
<gene>
    <name evidence="3" type="ORF">SAMN02746066_02920</name>
</gene>